<protein>
    <submittedName>
        <fullName evidence="3">DUF6776 family protein</fullName>
    </submittedName>
</protein>
<keyword evidence="2" id="KW-1133">Transmembrane helix</keyword>
<sequence length="240" mass="27786">MKGFKISFFKWLVISLICLYFGFMVGKFKQDILQHKVQLLELDAESLTTENTQLTERLNFIQAEFNAEREIHDVLTNENKELNKALDASNDKLYFYEQVVAPELSVTGLNVYSFSVSKGEEEGTWLYELVLMQAQQGRRELSGQIEITFADTDEGEIDTKDVKLSEIDPNFESSFKFQYFQTLKGNFTLPKEIKVGQIFVVAEANRTNWTRAQRIEKVYDWEGFIENKGSLLEELPTQAE</sequence>
<dbReference type="Pfam" id="PF20567">
    <property type="entry name" value="DUF6776"/>
    <property type="match status" value="1"/>
</dbReference>
<evidence type="ECO:0000313" key="4">
    <source>
        <dbReference type="Proteomes" id="UP001366060"/>
    </source>
</evidence>
<evidence type="ECO:0000313" key="3">
    <source>
        <dbReference type="EMBL" id="MEL0660494.1"/>
    </source>
</evidence>
<keyword evidence="4" id="KW-1185">Reference proteome</keyword>
<evidence type="ECO:0000256" key="2">
    <source>
        <dbReference type="SAM" id="Phobius"/>
    </source>
</evidence>
<comment type="caution">
    <text evidence="3">The sequence shown here is derived from an EMBL/GenBank/DDBJ whole genome shotgun (WGS) entry which is preliminary data.</text>
</comment>
<gene>
    <name evidence="3" type="ORF">V6255_15245</name>
</gene>
<keyword evidence="2" id="KW-0472">Membrane</keyword>
<keyword evidence="1" id="KW-0175">Coiled coil</keyword>
<name>A0ABU9HF10_9GAMM</name>
<keyword evidence="2" id="KW-0812">Transmembrane</keyword>
<feature type="transmembrane region" description="Helical" evidence="2">
    <location>
        <begin position="6"/>
        <end position="26"/>
    </location>
</feature>
<accession>A0ABU9HF10</accession>
<evidence type="ECO:0000256" key="1">
    <source>
        <dbReference type="SAM" id="Coils"/>
    </source>
</evidence>
<organism evidence="3 4">
    <name type="scientific">Psychromonas arctica</name>
    <dbReference type="NCBI Taxonomy" id="168275"/>
    <lineage>
        <taxon>Bacteria</taxon>
        <taxon>Pseudomonadati</taxon>
        <taxon>Pseudomonadota</taxon>
        <taxon>Gammaproteobacteria</taxon>
        <taxon>Alteromonadales</taxon>
        <taxon>Psychromonadaceae</taxon>
        <taxon>Psychromonas</taxon>
    </lineage>
</organism>
<feature type="coiled-coil region" evidence="1">
    <location>
        <begin position="37"/>
        <end position="92"/>
    </location>
</feature>
<proteinExistence type="predicted"/>
<dbReference type="Proteomes" id="UP001366060">
    <property type="component" value="Unassembled WGS sequence"/>
</dbReference>
<reference evidence="3 4" key="1">
    <citation type="submission" date="2024-02" db="EMBL/GenBank/DDBJ databases">
        <title>Bacteria isolated from the canopy kelp, Nereocystis luetkeana.</title>
        <authorList>
            <person name="Pfister C.A."/>
            <person name="Younker I.T."/>
            <person name="Light S.H."/>
        </authorList>
    </citation>
    <scope>NUCLEOTIDE SEQUENCE [LARGE SCALE GENOMIC DNA]</scope>
    <source>
        <strain evidence="3 4">TI.2.07</strain>
    </source>
</reference>
<dbReference type="RefSeq" id="WP_341628935.1">
    <property type="nucleotide sequence ID" value="NZ_JBAKBA010000044.1"/>
</dbReference>
<dbReference type="EMBL" id="JBAKBA010000044">
    <property type="protein sequence ID" value="MEL0660494.1"/>
    <property type="molecule type" value="Genomic_DNA"/>
</dbReference>
<dbReference type="InterPro" id="IPR046703">
    <property type="entry name" value="DUF6776"/>
</dbReference>